<feature type="transmembrane region" description="Helical" evidence="6">
    <location>
        <begin position="214"/>
        <end position="233"/>
    </location>
</feature>
<feature type="transmembrane region" description="Helical" evidence="6">
    <location>
        <begin position="146"/>
        <end position="164"/>
    </location>
</feature>
<dbReference type="Gene3D" id="1.20.1740.10">
    <property type="entry name" value="Amino acid/polyamine transporter I"/>
    <property type="match status" value="1"/>
</dbReference>
<keyword evidence="3 6" id="KW-0812">Transmembrane</keyword>
<feature type="transmembrane region" description="Helical" evidence="6">
    <location>
        <begin position="34"/>
        <end position="53"/>
    </location>
</feature>
<dbReference type="InterPro" id="IPR013057">
    <property type="entry name" value="AA_transpt_TM"/>
</dbReference>
<dbReference type="OrthoDB" id="40134at2759"/>
<evidence type="ECO:0000256" key="4">
    <source>
        <dbReference type="ARBA" id="ARBA00022989"/>
    </source>
</evidence>
<feature type="transmembrane region" description="Helical" evidence="6">
    <location>
        <begin position="245"/>
        <end position="269"/>
    </location>
</feature>
<organism evidence="8 9">
    <name type="scientific">Basidiobolus meristosporus CBS 931.73</name>
    <dbReference type="NCBI Taxonomy" id="1314790"/>
    <lineage>
        <taxon>Eukaryota</taxon>
        <taxon>Fungi</taxon>
        <taxon>Fungi incertae sedis</taxon>
        <taxon>Zoopagomycota</taxon>
        <taxon>Entomophthoromycotina</taxon>
        <taxon>Basidiobolomycetes</taxon>
        <taxon>Basidiobolales</taxon>
        <taxon>Basidiobolaceae</taxon>
        <taxon>Basidiobolus</taxon>
    </lineage>
</organism>
<dbReference type="AlphaFoldDB" id="A0A1Y1XVM5"/>
<evidence type="ECO:0000256" key="2">
    <source>
        <dbReference type="ARBA" id="ARBA00008066"/>
    </source>
</evidence>
<comment type="subcellular location">
    <subcellularLocation>
        <location evidence="1">Membrane</location>
        <topology evidence="1">Multi-pass membrane protein</topology>
    </subcellularLocation>
</comment>
<feature type="transmembrane region" description="Helical" evidence="6">
    <location>
        <begin position="330"/>
        <end position="351"/>
    </location>
</feature>
<feature type="transmembrane region" description="Helical" evidence="6">
    <location>
        <begin position="390"/>
        <end position="410"/>
    </location>
</feature>
<dbReference type="STRING" id="1314790.A0A1Y1XVM5"/>
<evidence type="ECO:0000256" key="5">
    <source>
        <dbReference type="ARBA" id="ARBA00023136"/>
    </source>
</evidence>
<reference evidence="8 9" key="1">
    <citation type="submission" date="2016-07" db="EMBL/GenBank/DDBJ databases">
        <title>Pervasive Adenine N6-methylation of Active Genes in Fungi.</title>
        <authorList>
            <consortium name="DOE Joint Genome Institute"/>
            <person name="Mondo S.J."/>
            <person name="Dannebaum R.O."/>
            <person name="Kuo R.C."/>
            <person name="Labutti K."/>
            <person name="Haridas S."/>
            <person name="Kuo A."/>
            <person name="Salamov A."/>
            <person name="Ahrendt S.R."/>
            <person name="Lipzen A."/>
            <person name="Sullivan W."/>
            <person name="Andreopoulos W.B."/>
            <person name="Clum A."/>
            <person name="Lindquist E."/>
            <person name="Daum C."/>
            <person name="Ramamoorthy G.K."/>
            <person name="Gryganskyi A."/>
            <person name="Culley D."/>
            <person name="Magnuson J.K."/>
            <person name="James T.Y."/>
            <person name="O'Malley M.A."/>
            <person name="Stajich J.E."/>
            <person name="Spatafora J.W."/>
            <person name="Visel A."/>
            <person name="Grigoriev I.V."/>
        </authorList>
    </citation>
    <scope>NUCLEOTIDE SEQUENCE [LARGE SCALE GENOMIC DNA]</scope>
    <source>
        <strain evidence="8 9">CBS 931.73</strain>
    </source>
</reference>
<feature type="transmembrane region" description="Helical" evidence="6">
    <location>
        <begin position="357"/>
        <end position="378"/>
    </location>
</feature>
<dbReference type="Proteomes" id="UP000193498">
    <property type="component" value="Unassembled WGS sequence"/>
</dbReference>
<proteinExistence type="inferred from homology"/>
<sequence length="431" mass="47801">MTEENPSSFAEKEIHQFEYEEVTTHERTGSSLGAYYNIVSIIAGTGTLQLPFALRQAGWAGIIIILIATLMAIYTGSLLIKCLYYDGISRLPDFPAIGQAAFGRPGKYFIRIFHYSILLGCTCVYIMLIGYNINLLLEMVDVTIGLKAWIAIAGCIVLIPYLFLKTVKEVAWLSAMGVLTTSLVIIISVAVGLIQLKSHHLHYDHNIVNWSQLPISLGSICFSFGGNVIYPHVEAGMKNPNAWNKVLTCAILTVCSMYLLISIPCYYVFGVITESPIYNNLEAGGAKVAAILLITIHIVMASPLYLTSFANEMEEMLKIDRKHHSKAREFVLRCLLRAFILTCLTLVAMFVPVISDFMSLIGSLSYSIILFMAPVVLYIKLYGFKKLAKWEMLVCPLIILISLTACILGTKDAVIQLKASLRALHDTHTTH</sequence>
<keyword evidence="4 6" id="KW-1133">Transmembrane helix</keyword>
<comment type="caution">
    <text evidence="8">The sequence shown here is derived from an EMBL/GenBank/DDBJ whole genome shotgun (WGS) entry which is preliminary data.</text>
</comment>
<evidence type="ECO:0000313" key="8">
    <source>
        <dbReference type="EMBL" id="ORX89808.1"/>
    </source>
</evidence>
<dbReference type="EMBL" id="MCFE01000421">
    <property type="protein sequence ID" value="ORX89808.1"/>
    <property type="molecule type" value="Genomic_DNA"/>
</dbReference>
<evidence type="ECO:0000259" key="7">
    <source>
        <dbReference type="Pfam" id="PF01490"/>
    </source>
</evidence>
<dbReference type="Pfam" id="PF01490">
    <property type="entry name" value="Aa_trans"/>
    <property type="match status" value="1"/>
</dbReference>
<evidence type="ECO:0000256" key="3">
    <source>
        <dbReference type="ARBA" id="ARBA00022692"/>
    </source>
</evidence>
<comment type="similarity">
    <text evidence="2">Belongs to the amino acid/polyamine transporter 2 family.</text>
</comment>
<evidence type="ECO:0000256" key="1">
    <source>
        <dbReference type="ARBA" id="ARBA00004141"/>
    </source>
</evidence>
<dbReference type="PANTHER" id="PTHR22950:SF349">
    <property type="entry name" value="AMINO ACID TRANSPORTER TRANSMEMBRANE DOMAIN-CONTAINING PROTEIN"/>
    <property type="match status" value="1"/>
</dbReference>
<evidence type="ECO:0000313" key="9">
    <source>
        <dbReference type="Proteomes" id="UP000193498"/>
    </source>
</evidence>
<feature type="transmembrane region" description="Helical" evidence="6">
    <location>
        <begin position="59"/>
        <end position="80"/>
    </location>
</feature>
<feature type="transmembrane region" description="Helical" evidence="6">
    <location>
        <begin position="289"/>
        <end position="309"/>
    </location>
</feature>
<keyword evidence="9" id="KW-1185">Reference proteome</keyword>
<feature type="transmembrane region" description="Helical" evidence="6">
    <location>
        <begin position="112"/>
        <end position="134"/>
    </location>
</feature>
<feature type="domain" description="Amino acid transporter transmembrane" evidence="7">
    <location>
        <begin position="28"/>
        <end position="410"/>
    </location>
</feature>
<feature type="transmembrane region" description="Helical" evidence="6">
    <location>
        <begin position="171"/>
        <end position="194"/>
    </location>
</feature>
<gene>
    <name evidence="8" type="ORF">K493DRAFT_382123</name>
</gene>
<dbReference type="GO" id="GO:0005774">
    <property type="term" value="C:vacuolar membrane"/>
    <property type="evidence" value="ECO:0007669"/>
    <property type="project" value="TreeGrafter"/>
</dbReference>
<dbReference type="InParanoid" id="A0A1Y1XVM5"/>
<protein>
    <recommendedName>
        <fullName evidence="7">Amino acid transporter transmembrane domain-containing protein</fullName>
    </recommendedName>
</protein>
<keyword evidence="5 6" id="KW-0472">Membrane</keyword>
<dbReference type="GO" id="GO:0015179">
    <property type="term" value="F:L-amino acid transmembrane transporter activity"/>
    <property type="evidence" value="ECO:0007669"/>
    <property type="project" value="TreeGrafter"/>
</dbReference>
<evidence type="ECO:0000256" key="6">
    <source>
        <dbReference type="SAM" id="Phobius"/>
    </source>
</evidence>
<accession>A0A1Y1XVM5</accession>
<name>A0A1Y1XVM5_9FUNG</name>
<dbReference type="PANTHER" id="PTHR22950">
    <property type="entry name" value="AMINO ACID TRANSPORTER"/>
    <property type="match status" value="1"/>
</dbReference>